<dbReference type="GO" id="GO:0055052">
    <property type="term" value="C:ATP-binding cassette (ABC) transporter complex, substrate-binding subunit-containing"/>
    <property type="evidence" value="ECO:0007669"/>
    <property type="project" value="TreeGrafter"/>
</dbReference>
<dbReference type="PANTHER" id="PTHR30061:SF50">
    <property type="entry name" value="MALTOSE_MALTODEXTRIN-BINDING PERIPLASMIC PROTEIN"/>
    <property type="match status" value="1"/>
</dbReference>
<sequence>MKRSTGLLLALSLTACSAALAQTTVRVQGYGGQDPAIMQRLLNEVIGDDLQAEGITVQYEPIETDYNAVMTNNLSAGTAGDVFYLPGEVAPGFIATGRVQPLNDLVDTEPFIDALLEVYTQDGQVYGIPKDFNTLAIFYNEDLFDEAEVDYPNADDTFESFAEKLRAVRELDPGIYGACLSADFARLGAFAYANGWQPFNEDGSVSLQDEAFVDAFEFYTGLVTEGTAVQPSDVGAGWPGDCLANEQAAVAIEGAWILGFLRDNAPNLAYGAAPMPRSDETGERGNFVYSVAWAINADSPNQEAAVRVLEALTSEEAQQFILEQGLAIPSREALGELDYFNEDDPEAQANRIIFEGASDGNVLGFQFGNIGTDYMTPINNAITAVMTGQADAASALQSAQSELDAILARAGAR</sequence>
<dbReference type="PROSITE" id="PS51257">
    <property type="entry name" value="PROKAR_LIPOPROTEIN"/>
    <property type="match status" value="1"/>
</dbReference>
<dbReference type="STRING" id="649638.Trad_2879"/>
<dbReference type="Gene3D" id="3.40.190.10">
    <property type="entry name" value="Periplasmic binding protein-like II"/>
    <property type="match status" value="1"/>
</dbReference>
<dbReference type="HOGENOM" id="CLU_031285_10_5_0"/>
<dbReference type="EMBL" id="CP002049">
    <property type="protein sequence ID" value="ADI15977.1"/>
    <property type="molecule type" value="Genomic_DNA"/>
</dbReference>
<gene>
    <name evidence="5" type="ordered locus">Trad_2879</name>
</gene>
<feature type="chain" id="PRO_5003094489" evidence="4">
    <location>
        <begin position="22"/>
        <end position="413"/>
    </location>
</feature>
<dbReference type="GO" id="GO:0015768">
    <property type="term" value="P:maltose transport"/>
    <property type="evidence" value="ECO:0007669"/>
    <property type="project" value="TreeGrafter"/>
</dbReference>
<dbReference type="GO" id="GO:0042956">
    <property type="term" value="P:maltodextrin transmembrane transport"/>
    <property type="evidence" value="ECO:0007669"/>
    <property type="project" value="TreeGrafter"/>
</dbReference>
<name>D7CVR6_TRURR</name>
<dbReference type="Proteomes" id="UP000000379">
    <property type="component" value="Chromosome"/>
</dbReference>
<dbReference type="KEGG" id="tra:Trad_2879"/>
<evidence type="ECO:0000256" key="1">
    <source>
        <dbReference type="ARBA" id="ARBA00008520"/>
    </source>
</evidence>
<dbReference type="PANTHER" id="PTHR30061">
    <property type="entry name" value="MALTOSE-BINDING PERIPLASMIC PROTEIN"/>
    <property type="match status" value="1"/>
</dbReference>
<evidence type="ECO:0000313" key="5">
    <source>
        <dbReference type="EMBL" id="ADI15977.1"/>
    </source>
</evidence>
<reference evidence="5 6" key="2">
    <citation type="journal article" date="2011" name="Stand. Genomic Sci.">
        <title>Complete genome sequence of Truepera radiovictrix type strain (RQ-24).</title>
        <authorList>
            <person name="Ivanova N."/>
            <person name="Rohde C."/>
            <person name="Munk C."/>
            <person name="Nolan M."/>
            <person name="Lucas S."/>
            <person name="Del Rio T.G."/>
            <person name="Tice H."/>
            <person name="Deshpande S."/>
            <person name="Cheng J.F."/>
            <person name="Tapia R."/>
            <person name="Han C."/>
            <person name="Goodwin L."/>
            <person name="Pitluck S."/>
            <person name="Liolios K."/>
            <person name="Mavromatis K."/>
            <person name="Mikhailova N."/>
            <person name="Pati A."/>
            <person name="Chen A."/>
            <person name="Palaniappan K."/>
            <person name="Land M."/>
            <person name="Hauser L."/>
            <person name="Chang Y.J."/>
            <person name="Jeffries C.D."/>
            <person name="Brambilla E."/>
            <person name="Rohde M."/>
            <person name="Goker M."/>
            <person name="Tindall B.J."/>
            <person name="Woyke T."/>
            <person name="Bristow J."/>
            <person name="Eisen J.A."/>
            <person name="Markowitz V."/>
            <person name="Hugenholtz P."/>
            <person name="Kyrpides N.C."/>
            <person name="Klenk H.P."/>
            <person name="Lapidus A."/>
        </authorList>
    </citation>
    <scope>NUCLEOTIDE SEQUENCE [LARGE SCALE GENOMIC DNA]</scope>
    <source>
        <strain evidence="6">DSM 17093 / CIP 108686 / LMG 22925 / RQ-24</strain>
    </source>
</reference>
<accession>D7CVR6</accession>
<keyword evidence="2" id="KW-0813">Transport</keyword>
<dbReference type="RefSeq" id="WP_013179336.1">
    <property type="nucleotide sequence ID" value="NC_014221.1"/>
</dbReference>
<organism evidence="5 6">
    <name type="scientific">Truepera radiovictrix (strain DSM 17093 / CIP 108686 / LMG 22925 / RQ-24)</name>
    <dbReference type="NCBI Taxonomy" id="649638"/>
    <lineage>
        <taxon>Bacteria</taxon>
        <taxon>Thermotogati</taxon>
        <taxon>Deinococcota</taxon>
        <taxon>Deinococci</taxon>
        <taxon>Trueperales</taxon>
        <taxon>Trueperaceae</taxon>
        <taxon>Truepera</taxon>
    </lineage>
</organism>
<reference evidence="6" key="1">
    <citation type="submission" date="2010-05" db="EMBL/GenBank/DDBJ databases">
        <title>The complete genome of Truepera radiovictris DSM 17093.</title>
        <authorList>
            <consortium name="US DOE Joint Genome Institute (JGI-PGF)"/>
            <person name="Lucas S."/>
            <person name="Copeland A."/>
            <person name="Lapidus A."/>
            <person name="Glavina del Rio T."/>
            <person name="Dalin E."/>
            <person name="Tice H."/>
            <person name="Bruce D."/>
            <person name="Goodwin L."/>
            <person name="Pitluck S."/>
            <person name="Kyrpides N."/>
            <person name="Mavromatis K."/>
            <person name="Ovchinnikova G."/>
            <person name="Munk A.C."/>
            <person name="Detter J.C."/>
            <person name="Han C."/>
            <person name="Tapia R."/>
            <person name="Land M."/>
            <person name="Hauser L."/>
            <person name="Markowitz V."/>
            <person name="Cheng J.-F."/>
            <person name="Hugenholtz P."/>
            <person name="Woyke T."/>
            <person name="Wu D."/>
            <person name="Tindall B."/>
            <person name="Pomrenke H.G."/>
            <person name="Brambilla E."/>
            <person name="Klenk H.-P."/>
            <person name="Eisen J.A."/>
        </authorList>
    </citation>
    <scope>NUCLEOTIDE SEQUENCE [LARGE SCALE GENOMIC DNA]</scope>
    <source>
        <strain evidence="6">DSM 17093 / CIP 108686 / LMG 22925 / RQ-24</strain>
    </source>
</reference>
<dbReference type="InterPro" id="IPR006059">
    <property type="entry name" value="SBP"/>
</dbReference>
<dbReference type="GO" id="GO:1901982">
    <property type="term" value="F:maltose binding"/>
    <property type="evidence" value="ECO:0007669"/>
    <property type="project" value="TreeGrafter"/>
</dbReference>
<evidence type="ECO:0000313" key="6">
    <source>
        <dbReference type="Proteomes" id="UP000000379"/>
    </source>
</evidence>
<proteinExistence type="inferred from homology"/>
<evidence type="ECO:0000256" key="2">
    <source>
        <dbReference type="ARBA" id="ARBA00022448"/>
    </source>
</evidence>
<evidence type="ECO:0000256" key="3">
    <source>
        <dbReference type="ARBA" id="ARBA00022729"/>
    </source>
</evidence>
<keyword evidence="6" id="KW-1185">Reference proteome</keyword>
<dbReference type="OrthoDB" id="383937at2"/>
<feature type="signal peptide" evidence="4">
    <location>
        <begin position="1"/>
        <end position="21"/>
    </location>
</feature>
<keyword evidence="3 4" id="KW-0732">Signal</keyword>
<dbReference type="SUPFAM" id="SSF53850">
    <property type="entry name" value="Periplasmic binding protein-like II"/>
    <property type="match status" value="1"/>
</dbReference>
<dbReference type="AlphaFoldDB" id="D7CVR6"/>
<evidence type="ECO:0000256" key="4">
    <source>
        <dbReference type="SAM" id="SignalP"/>
    </source>
</evidence>
<dbReference type="Pfam" id="PF13416">
    <property type="entry name" value="SBP_bac_8"/>
    <property type="match status" value="1"/>
</dbReference>
<protein>
    <submittedName>
        <fullName evidence="5">Extracellular solute-binding protein family 1</fullName>
    </submittedName>
</protein>
<dbReference type="eggNOG" id="COG1653">
    <property type="taxonomic scope" value="Bacteria"/>
</dbReference>
<comment type="similarity">
    <text evidence="1">Belongs to the bacterial solute-binding protein 1 family.</text>
</comment>